<reference evidence="2" key="1">
    <citation type="submission" date="2016-06" db="EMBL/GenBank/DDBJ databases">
        <title>Parallel loss of symbiosis genes in relatives of nitrogen-fixing non-legume Parasponia.</title>
        <authorList>
            <person name="Van Velzen R."/>
            <person name="Holmer R."/>
            <person name="Bu F."/>
            <person name="Rutten L."/>
            <person name="Van Zeijl A."/>
            <person name="Liu W."/>
            <person name="Santuari L."/>
            <person name="Cao Q."/>
            <person name="Sharma T."/>
            <person name="Shen D."/>
            <person name="Roswanjaya Y."/>
            <person name="Wardhani T."/>
            <person name="Kalhor M.S."/>
            <person name="Jansen J."/>
            <person name="Van den Hoogen J."/>
            <person name="Gungor B."/>
            <person name="Hartog M."/>
            <person name="Hontelez J."/>
            <person name="Verver J."/>
            <person name="Yang W.-C."/>
            <person name="Schijlen E."/>
            <person name="Repin R."/>
            <person name="Schilthuizen M."/>
            <person name="Schranz E."/>
            <person name="Heidstra R."/>
            <person name="Miyata K."/>
            <person name="Fedorova E."/>
            <person name="Kohlen W."/>
            <person name="Bisseling T."/>
            <person name="Smit S."/>
            <person name="Geurts R."/>
        </authorList>
    </citation>
    <scope>NUCLEOTIDE SEQUENCE [LARGE SCALE GENOMIC DNA]</scope>
    <source>
        <strain evidence="2">cv. RG33-2</strain>
    </source>
</reference>
<dbReference type="OrthoDB" id="1745621at2759"/>
<gene>
    <name evidence="1" type="ORF">TorRG33x02_209430</name>
</gene>
<protein>
    <submittedName>
        <fullName evidence="1">Uncharacterized protein</fullName>
    </submittedName>
</protein>
<dbReference type="InParanoid" id="A0A2P5ECG3"/>
<evidence type="ECO:0000313" key="1">
    <source>
        <dbReference type="EMBL" id="PON83239.1"/>
    </source>
</evidence>
<organism evidence="1 2">
    <name type="scientific">Trema orientale</name>
    <name type="common">Charcoal tree</name>
    <name type="synonym">Celtis orientalis</name>
    <dbReference type="NCBI Taxonomy" id="63057"/>
    <lineage>
        <taxon>Eukaryota</taxon>
        <taxon>Viridiplantae</taxon>
        <taxon>Streptophyta</taxon>
        <taxon>Embryophyta</taxon>
        <taxon>Tracheophyta</taxon>
        <taxon>Spermatophyta</taxon>
        <taxon>Magnoliopsida</taxon>
        <taxon>eudicotyledons</taxon>
        <taxon>Gunneridae</taxon>
        <taxon>Pentapetalae</taxon>
        <taxon>rosids</taxon>
        <taxon>fabids</taxon>
        <taxon>Rosales</taxon>
        <taxon>Cannabaceae</taxon>
        <taxon>Trema</taxon>
    </lineage>
</organism>
<comment type="caution">
    <text evidence="1">The sequence shown here is derived from an EMBL/GenBank/DDBJ whole genome shotgun (WGS) entry which is preliminary data.</text>
</comment>
<dbReference type="Proteomes" id="UP000237000">
    <property type="component" value="Unassembled WGS sequence"/>
</dbReference>
<keyword evidence="2" id="KW-1185">Reference proteome</keyword>
<proteinExistence type="predicted"/>
<dbReference type="EMBL" id="JXTC01000181">
    <property type="protein sequence ID" value="PON83239.1"/>
    <property type="molecule type" value="Genomic_DNA"/>
</dbReference>
<evidence type="ECO:0000313" key="2">
    <source>
        <dbReference type="Proteomes" id="UP000237000"/>
    </source>
</evidence>
<accession>A0A2P5ECG3</accession>
<sequence>MEYDPSVALTKHSLSLNAAATSTKDSAPNSNALVKRLTDSELQARKAKGLCFHCDEKYSVGHCCKNKALQVLVVHDDTNDALLQETCVRDKGETSERETIPGYPP</sequence>
<dbReference type="AlphaFoldDB" id="A0A2P5ECG3"/>
<name>A0A2P5ECG3_TREOI</name>